<gene>
    <name evidence="11" type="ORF">CPB83DRAFT_908514</name>
</gene>
<dbReference type="EMBL" id="MU157873">
    <property type="protein sequence ID" value="KAF9526252.1"/>
    <property type="molecule type" value="Genomic_DNA"/>
</dbReference>
<dbReference type="Proteomes" id="UP000807306">
    <property type="component" value="Unassembled WGS sequence"/>
</dbReference>
<evidence type="ECO:0000256" key="1">
    <source>
        <dbReference type="ARBA" id="ARBA00005446"/>
    </source>
</evidence>
<comment type="similarity">
    <text evidence="1">Belongs to the helicase family. RecQ subfamily.</text>
</comment>
<dbReference type="OrthoDB" id="3260945at2759"/>
<evidence type="ECO:0000256" key="7">
    <source>
        <dbReference type="ARBA" id="ARBA00034808"/>
    </source>
</evidence>
<evidence type="ECO:0000313" key="11">
    <source>
        <dbReference type="EMBL" id="KAF9526252.1"/>
    </source>
</evidence>
<dbReference type="PROSITE" id="PS51194">
    <property type="entry name" value="HELICASE_CTER"/>
    <property type="match status" value="1"/>
</dbReference>
<dbReference type="PROSITE" id="PS51192">
    <property type="entry name" value="HELICASE_ATP_BIND_1"/>
    <property type="match status" value="1"/>
</dbReference>
<keyword evidence="2" id="KW-0547">Nucleotide-binding</keyword>
<evidence type="ECO:0000256" key="8">
    <source>
        <dbReference type="SAM" id="MobiDB-lite"/>
    </source>
</evidence>
<evidence type="ECO:0000256" key="3">
    <source>
        <dbReference type="ARBA" id="ARBA00022840"/>
    </source>
</evidence>
<dbReference type="GO" id="GO:0005694">
    <property type="term" value="C:chromosome"/>
    <property type="evidence" value="ECO:0007669"/>
    <property type="project" value="TreeGrafter"/>
</dbReference>
<keyword evidence="3" id="KW-0067">ATP-binding</keyword>
<dbReference type="GO" id="GO:0009378">
    <property type="term" value="F:four-way junction helicase activity"/>
    <property type="evidence" value="ECO:0007669"/>
    <property type="project" value="TreeGrafter"/>
</dbReference>
<comment type="catalytic activity">
    <reaction evidence="6">
        <text>Couples ATP hydrolysis with the unwinding of duplex DNA by translocating in the 3'-5' direction.</text>
        <dbReference type="EC" id="5.6.2.4"/>
    </reaction>
</comment>
<accession>A0A9P6EBX3</accession>
<dbReference type="Pfam" id="PF00270">
    <property type="entry name" value="DEAD"/>
    <property type="match status" value="1"/>
</dbReference>
<dbReference type="GO" id="GO:0006310">
    <property type="term" value="P:DNA recombination"/>
    <property type="evidence" value="ECO:0007669"/>
    <property type="project" value="TreeGrafter"/>
</dbReference>
<evidence type="ECO:0000256" key="6">
    <source>
        <dbReference type="ARBA" id="ARBA00034617"/>
    </source>
</evidence>
<proteinExistence type="inferred from homology"/>
<evidence type="ECO:0000256" key="2">
    <source>
        <dbReference type="ARBA" id="ARBA00022741"/>
    </source>
</evidence>
<evidence type="ECO:0000259" key="10">
    <source>
        <dbReference type="PROSITE" id="PS51194"/>
    </source>
</evidence>
<sequence length="701" mass="78585">MEVVSSGTRNEAFSWTSLLGRTLIREIVKERITQWPKGPHKTQLDCWANLLAGKHVLLIASTGWGKTAAFFGPILVLQHLICYPRLCGPSPPPTPVALVITPLIELGNAHATKISKFGLRTVSINAETIRAASDEGRNLMKEVRLCKWPIVLLSAERLVNKDFDTILRDPNFRHNLVVLGIDEAHLVVPWGKDFRKAYSRIAHLMRRLPSHTPVVSVTATLSEKDKQELCTQLGYNMKKNEVHCIRLSSERSNVRLIFRELRHSLGGYTFPDIAWAFCRGTKTVIYCNTLDLCFRVALYGWNQYPPDDRRRLEKVRLWTSITSLHYNQQTLDLFANDPDCSTIVATIAFGLGMNIRNITDSVNLGLPSSLSTLVQQNGRAGRDFSICARGWTYIESSILSSIRNNLESNKSSTSKMSKSKTRMDSIEADLYSSAEAHVTGHCLYVHVNQCMGNHGPTSSLPCSKADRELWCSNCQPFFDNPCPQQPPSAQTMPTPAPPETTTSSVVFKPYTKAVQENAALWLDNFAEARWADRSDLKSRYLPSNVFWTGTSVVTLCQSLHLLRSRQALDNQVQGWANLLTDGDALWDLIKTLTSRFDDHTQKVNQARGQKAAETRTQNRLEAERHEKENQPPPQPTVLSIRIPPRTLPPPITNTTPVLKVRLPARTFGSTLSNSTSETTQRLLRDADSPSWVPPLVAVMTQ</sequence>
<evidence type="ECO:0000256" key="4">
    <source>
        <dbReference type="ARBA" id="ARBA00023125"/>
    </source>
</evidence>
<feature type="compositionally biased region" description="Basic and acidic residues" evidence="8">
    <location>
        <begin position="610"/>
        <end position="629"/>
    </location>
</feature>
<dbReference type="InterPro" id="IPR014001">
    <property type="entry name" value="Helicase_ATP-bd"/>
</dbReference>
<organism evidence="11 12">
    <name type="scientific">Crepidotus variabilis</name>
    <dbReference type="NCBI Taxonomy" id="179855"/>
    <lineage>
        <taxon>Eukaryota</taxon>
        <taxon>Fungi</taxon>
        <taxon>Dikarya</taxon>
        <taxon>Basidiomycota</taxon>
        <taxon>Agaricomycotina</taxon>
        <taxon>Agaricomycetes</taxon>
        <taxon>Agaricomycetidae</taxon>
        <taxon>Agaricales</taxon>
        <taxon>Agaricineae</taxon>
        <taxon>Crepidotaceae</taxon>
        <taxon>Crepidotus</taxon>
    </lineage>
</organism>
<evidence type="ECO:0000259" key="9">
    <source>
        <dbReference type="PROSITE" id="PS51192"/>
    </source>
</evidence>
<dbReference type="Gene3D" id="3.40.50.300">
    <property type="entry name" value="P-loop containing nucleotide triphosphate hydrolases"/>
    <property type="match status" value="2"/>
</dbReference>
<keyword evidence="12" id="KW-1185">Reference proteome</keyword>
<feature type="domain" description="Helicase ATP-binding" evidence="9">
    <location>
        <begin position="47"/>
        <end position="239"/>
    </location>
</feature>
<dbReference type="InterPro" id="IPR001650">
    <property type="entry name" value="Helicase_C-like"/>
</dbReference>
<evidence type="ECO:0000256" key="5">
    <source>
        <dbReference type="ARBA" id="ARBA00023235"/>
    </source>
</evidence>
<dbReference type="PANTHER" id="PTHR13710">
    <property type="entry name" value="DNA HELICASE RECQ FAMILY MEMBER"/>
    <property type="match status" value="1"/>
</dbReference>
<dbReference type="SMART" id="SM00487">
    <property type="entry name" value="DEXDc"/>
    <property type="match status" value="1"/>
</dbReference>
<keyword evidence="4" id="KW-0238">DNA-binding</keyword>
<dbReference type="InterPro" id="IPR027417">
    <property type="entry name" value="P-loop_NTPase"/>
</dbReference>
<dbReference type="GO" id="GO:0043138">
    <property type="term" value="F:3'-5' DNA helicase activity"/>
    <property type="evidence" value="ECO:0007669"/>
    <property type="project" value="UniProtKB-EC"/>
</dbReference>
<feature type="domain" description="Helicase C-terminal" evidence="10">
    <location>
        <begin position="269"/>
        <end position="421"/>
    </location>
</feature>
<protein>
    <recommendedName>
        <fullName evidence="7">DNA 3'-5' helicase</fullName>
        <ecNumber evidence="7">5.6.2.4</ecNumber>
    </recommendedName>
</protein>
<keyword evidence="5" id="KW-0413">Isomerase</keyword>
<feature type="region of interest" description="Disordered" evidence="8">
    <location>
        <begin position="600"/>
        <end position="655"/>
    </location>
</feature>
<dbReference type="SUPFAM" id="SSF52540">
    <property type="entry name" value="P-loop containing nucleoside triphosphate hydrolases"/>
    <property type="match status" value="1"/>
</dbReference>
<dbReference type="EC" id="5.6.2.4" evidence="7"/>
<dbReference type="Pfam" id="PF00271">
    <property type="entry name" value="Helicase_C"/>
    <property type="match status" value="1"/>
</dbReference>
<dbReference type="GO" id="GO:0005737">
    <property type="term" value="C:cytoplasm"/>
    <property type="evidence" value="ECO:0007669"/>
    <property type="project" value="TreeGrafter"/>
</dbReference>
<dbReference type="PANTHER" id="PTHR13710:SF105">
    <property type="entry name" value="ATP-DEPENDENT DNA HELICASE Q1"/>
    <property type="match status" value="1"/>
</dbReference>
<dbReference type="GO" id="GO:0005524">
    <property type="term" value="F:ATP binding"/>
    <property type="evidence" value="ECO:0007669"/>
    <property type="project" value="UniProtKB-KW"/>
</dbReference>
<reference evidence="11" key="1">
    <citation type="submission" date="2020-11" db="EMBL/GenBank/DDBJ databases">
        <authorList>
            <consortium name="DOE Joint Genome Institute"/>
            <person name="Ahrendt S."/>
            <person name="Riley R."/>
            <person name="Andreopoulos W."/>
            <person name="Labutti K."/>
            <person name="Pangilinan J."/>
            <person name="Ruiz-Duenas F.J."/>
            <person name="Barrasa J.M."/>
            <person name="Sanchez-Garcia M."/>
            <person name="Camarero S."/>
            <person name="Miyauchi S."/>
            <person name="Serrano A."/>
            <person name="Linde D."/>
            <person name="Babiker R."/>
            <person name="Drula E."/>
            <person name="Ayuso-Fernandez I."/>
            <person name="Pacheco R."/>
            <person name="Padilla G."/>
            <person name="Ferreira P."/>
            <person name="Barriuso J."/>
            <person name="Kellner H."/>
            <person name="Castanera R."/>
            <person name="Alfaro M."/>
            <person name="Ramirez L."/>
            <person name="Pisabarro A.G."/>
            <person name="Kuo A."/>
            <person name="Tritt A."/>
            <person name="Lipzen A."/>
            <person name="He G."/>
            <person name="Yan M."/>
            <person name="Ng V."/>
            <person name="Cullen D."/>
            <person name="Martin F."/>
            <person name="Rosso M.-N."/>
            <person name="Henrissat B."/>
            <person name="Hibbett D."/>
            <person name="Martinez A.T."/>
            <person name="Grigoriev I.V."/>
        </authorList>
    </citation>
    <scope>NUCLEOTIDE SEQUENCE</scope>
    <source>
        <strain evidence="11">CBS 506.95</strain>
    </source>
</reference>
<dbReference type="GO" id="GO:0006281">
    <property type="term" value="P:DNA repair"/>
    <property type="evidence" value="ECO:0007669"/>
    <property type="project" value="TreeGrafter"/>
</dbReference>
<dbReference type="AlphaFoldDB" id="A0A9P6EBX3"/>
<evidence type="ECO:0000313" key="12">
    <source>
        <dbReference type="Proteomes" id="UP000807306"/>
    </source>
</evidence>
<name>A0A9P6EBX3_9AGAR</name>
<keyword evidence="11" id="KW-0378">Hydrolase</keyword>
<dbReference type="InterPro" id="IPR011545">
    <property type="entry name" value="DEAD/DEAH_box_helicase_dom"/>
</dbReference>
<dbReference type="GO" id="GO:0003677">
    <property type="term" value="F:DNA binding"/>
    <property type="evidence" value="ECO:0007669"/>
    <property type="project" value="UniProtKB-KW"/>
</dbReference>
<dbReference type="GO" id="GO:0016787">
    <property type="term" value="F:hydrolase activity"/>
    <property type="evidence" value="ECO:0007669"/>
    <property type="project" value="UniProtKB-KW"/>
</dbReference>
<comment type="caution">
    <text evidence="11">The sequence shown here is derived from an EMBL/GenBank/DDBJ whole genome shotgun (WGS) entry which is preliminary data.</text>
</comment>